<name>A0A382KXZ0_9ZZZZ</name>
<organism evidence="1">
    <name type="scientific">marine metagenome</name>
    <dbReference type="NCBI Taxonomy" id="408172"/>
    <lineage>
        <taxon>unclassified sequences</taxon>
        <taxon>metagenomes</taxon>
        <taxon>ecological metagenomes</taxon>
    </lineage>
</organism>
<protein>
    <submittedName>
        <fullName evidence="1">Uncharacterized protein</fullName>
    </submittedName>
</protein>
<proteinExistence type="predicted"/>
<reference evidence="1" key="1">
    <citation type="submission" date="2018-05" db="EMBL/GenBank/DDBJ databases">
        <authorList>
            <person name="Lanie J.A."/>
            <person name="Ng W.-L."/>
            <person name="Kazmierczak K.M."/>
            <person name="Andrzejewski T.M."/>
            <person name="Davidsen T.M."/>
            <person name="Wayne K.J."/>
            <person name="Tettelin H."/>
            <person name="Glass J.I."/>
            <person name="Rusch D."/>
            <person name="Podicherti R."/>
            <person name="Tsui H.-C.T."/>
            <person name="Winkler M.E."/>
        </authorList>
    </citation>
    <scope>NUCLEOTIDE SEQUENCE</scope>
</reference>
<dbReference type="AlphaFoldDB" id="A0A382KXZ0"/>
<dbReference type="EMBL" id="UINC01083053">
    <property type="protein sequence ID" value="SVC28383.1"/>
    <property type="molecule type" value="Genomic_DNA"/>
</dbReference>
<sequence>MTNFIVATVIVVTVSAFVVESISRLWRDLGWDLANLPTTIQVLEKKITEFVEYASSKIVRVKRELLINLLGETLLNSEMDETPQKVQKLTKNLYGLLTLVRNEVATGFYDCTEAIRRLRQLEIHRLFINSLAYGLLRLQNRMKNNVLDSGPAIER</sequence>
<accession>A0A382KXZ0</accession>
<gene>
    <name evidence="1" type="ORF">METZ01_LOCUS281237</name>
</gene>
<evidence type="ECO:0000313" key="1">
    <source>
        <dbReference type="EMBL" id="SVC28383.1"/>
    </source>
</evidence>